<feature type="region of interest" description="Disordered" evidence="1">
    <location>
        <begin position="23"/>
        <end position="47"/>
    </location>
</feature>
<evidence type="ECO:0000256" key="1">
    <source>
        <dbReference type="SAM" id="MobiDB-lite"/>
    </source>
</evidence>
<dbReference type="EMBL" id="CP059735">
    <property type="protein sequence ID" value="WDD98080.1"/>
    <property type="molecule type" value="Genomic_DNA"/>
</dbReference>
<evidence type="ECO:0000313" key="3">
    <source>
        <dbReference type="Proteomes" id="UP000032568"/>
    </source>
</evidence>
<sequence>MDYVLFASESRQGGRNLWAKPVPKVTKKSPVRGLKKGKDDGEKTTEI</sequence>
<dbReference type="Proteomes" id="UP000032568">
    <property type="component" value="Chromosome"/>
</dbReference>
<feature type="compositionally biased region" description="Basic and acidic residues" evidence="1">
    <location>
        <begin position="36"/>
        <end position="47"/>
    </location>
</feature>
<dbReference type="AlphaFoldDB" id="A0AAF0C2Q0"/>
<feature type="compositionally biased region" description="Basic residues" evidence="1">
    <location>
        <begin position="25"/>
        <end position="35"/>
    </location>
</feature>
<gene>
    <name evidence="2" type="ORF">SG35_022780</name>
</gene>
<organism evidence="2 3">
    <name type="scientific">Thalassomonas actiniarum</name>
    <dbReference type="NCBI Taxonomy" id="485447"/>
    <lineage>
        <taxon>Bacteria</taxon>
        <taxon>Pseudomonadati</taxon>
        <taxon>Pseudomonadota</taxon>
        <taxon>Gammaproteobacteria</taxon>
        <taxon>Alteromonadales</taxon>
        <taxon>Colwelliaceae</taxon>
        <taxon>Thalassomonas</taxon>
    </lineage>
</organism>
<accession>A0AAF0C2Q0</accession>
<evidence type="ECO:0000313" key="2">
    <source>
        <dbReference type="EMBL" id="WDD98080.1"/>
    </source>
</evidence>
<dbReference type="KEGG" id="tact:SG35_022780"/>
<proteinExistence type="predicted"/>
<reference evidence="2 3" key="2">
    <citation type="journal article" date="2022" name="Mar. Drugs">
        <title>Bioassay-Guided Fractionation Leads to the Detection of Cholic Acid Generated by the Rare Thalassomonas sp.</title>
        <authorList>
            <person name="Pheiffer F."/>
            <person name="Schneider Y.K."/>
            <person name="Hansen E.H."/>
            <person name="Andersen J.H."/>
            <person name="Isaksson J."/>
            <person name="Busche T."/>
            <person name="R C."/>
            <person name="Kalinowski J."/>
            <person name="Zyl L.V."/>
            <person name="Trindade M."/>
        </authorList>
    </citation>
    <scope>NUCLEOTIDE SEQUENCE [LARGE SCALE GENOMIC DNA]</scope>
    <source>
        <strain evidence="2 3">A5K-106</strain>
    </source>
</reference>
<reference evidence="2 3" key="1">
    <citation type="journal article" date="2015" name="Genome Announc.">
        <title>Draft Genome Sequences of Marine Isolates of Thalassomonas viridans and Thalassomonas actiniarum.</title>
        <authorList>
            <person name="Olonade I."/>
            <person name="van Zyl L.J."/>
            <person name="Trindade M."/>
        </authorList>
    </citation>
    <scope>NUCLEOTIDE SEQUENCE [LARGE SCALE GENOMIC DNA]</scope>
    <source>
        <strain evidence="2 3">A5K-106</strain>
    </source>
</reference>
<dbReference type="RefSeq" id="WP_160298203.1">
    <property type="nucleotide sequence ID" value="NZ_CP059735.1"/>
</dbReference>
<keyword evidence="3" id="KW-1185">Reference proteome</keyword>
<protein>
    <submittedName>
        <fullName evidence="2">Uncharacterized protein</fullName>
    </submittedName>
</protein>
<name>A0AAF0C2Q0_9GAMM</name>